<keyword evidence="4" id="KW-0964">Secreted</keyword>
<dbReference type="PANTHER" id="PTHR12015">
    <property type="entry name" value="SMALL INDUCIBLE CYTOKINE A"/>
    <property type="match status" value="1"/>
</dbReference>
<dbReference type="PROSITE" id="PS00472">
    <property type="entry name" value="SMALL_CYTOKINES_CC"/>
    <property type="match status" value="1"/>
</dbReference>
<dbReference type="SUPFAM" id="SSF54117">
    <property type="entry name" value="Interleukin 8-like chemokines"/>
    <property type="match status" value="1"/>
</dbReference>
<dbReference type="GeneTree" id="ENSGT01000000217580"/>
<keyword evidence="4" id="KW-0732">Signal</keyword>
<dbReference type="Proteomes" id="UP000261560">
    <property type="component" value="Unplaced"/>
</dbReference>
<evidence type="ECO:0000313" key="6">
    <source>
        <dbReference type="Ensembl" id="ENSOMEP00000033360.1"/>
    </source>
</evidence>
<dbReference type="Gene3D" id="2.40.50.40">
    <property type="match status" value="1"/>
</dbReference>
<keyword evidence="7" id="KW-1185">Reference proteome</keyword>
<comment type="subcellular location">
    <subcellularLocation>
        <location evidence="4">Secreted</location>
    </subcellularLocation>
</comment>
<organism evidence="6 7">
    <name type="scientific">Oryzias melastigma</name>
    <name type="common">Marine medaka</name>
    <dbReference type="NCBI Taxonomy" id="30732"/>
    <lineage>
        <taxon>Eukaryota</taxon>
        <taxon>Metazoa</taxon>
        <taxon>Chordata</taxon>
        <taxon>Craniata</taxon>
        <taxon>Vertebrata</taxon>
        <taxon>Euteleostomi</taxon>
        <taxon>Actinopterygii</taxon>
        <taxon>Neopterygii</taxon>
        <taxon>Teleostei</taxon>
        <taxon>Neoteleostei</taxon>
        <taxon>Acanthomorphata</taxon>
        <taxon>Ovalentaria</taxon>
        <taxon>Atherinomorphae</taxon>
        <taxon>Beloniformes</taxon>
        <taxon>Adrianichthyidae</taxon>
        <taxon>Oryziinae</taxon>
        <taxon>Oryzias</taxon>
    </lineage>
</organism>
<dbReference type="InterPro" id="IPR039809">
    <property type="entry name" value="Chemokine_b/g/d"/>
</dbReference>
<dbReference type="GO" id="GO:0008009">
    <property type="term" value="F:chemokine activity"/>
    <property type="evidence" value="ECO:0007669"/>
    <property type="project" value="InterPro"/>
</dbReference>
<sequence>MTQMMMKASVAVVTLFLLFSSVAVLASELCCTRFNTDKIPENTVTGFKSSSKECDERGVIFERNSDPDICVDPSLEWVKKIIIGFQ</sequence>
<dbReference type="Pfam" id="PF00048">
    <property type="entry name" value="IL8"/>
    <property type="match status" value="1"/>
</dbReference>
<reference evidence="6" key="2">
    <citation type="submission" date="2025-09" db="UniProtKB">
        <authorList>
            <consortium name="Ensembl"/>
        </authorList>
    </citation>
    <scope>IDENTIFICATION</scope>
</reference>
<feature type="signal peptide" evidence="4">
    <location>
        <begin position="1"/>
        <end position="26"/>
    </location>
</feature>
<dbReference type="InterPro" id="IPR036048">
    <property type="entry name" value="Interleukin_8-like_sf"/>
</dbReference>
<dbReference type="InterPro" id="IPR000827">
    <property type="entry name" value="Chemokine_CC_CS"/>
</dbReference>
<dbReference type="SMART" id="SM00199">
    <property type="entry name" value="SCY"/>
    <property type="match status" value="1"/>
</dbReference>
<evidence type="ECO:0000313" key="7">
    <source>
        <dbReference type="Proteomes" id="UP000261560"/>
    </source>
</evidence>
<feature type="chain" id="PRO_5017100569" description="C-C motif chemokine" evidence="4">
    <location>
        <begin position="27"/>
        <end position="86"/>
    </location>
</feature>
<name>A0A3B3DVH9_ORYME</name>
<proteinExistence type="inferred from homology"/>
<protein>
    <recommendedName>
        <fullName evidence="4">C-C motif chemokine</fullName>
    </recommendedName>
</protein>
<feature type="domain" description="Chemokine interleukin-8-like" evidence="5">
    <location>
        <begin position="27"/>
        <end position="85"/>
    </location>
</feature>
<evidence type="ECO:0000256" key="1">
    <source>
        <dbReference type="ARBA" id="ARBA00010868"/>
    </source>
</evidence>
<dbReference type="STRING" id="30732.ENSOMEP00000033360"/>
<dbReference type="InterPro" id="IPR001811">
    <property type="entry name" value="Chemokine_IL8-like_dom"/>
</dbReference>
<evidence type="ECO:0000256" key="3">
    <source>
        <dbReference type="ARBA" id="ARBA00023157"/>
    </source>
</evidence>
<keyword evidence="4" id="KW-0145">Chemotaxis</keyword>
<evidence type="ECO:0000256" key="2">
    <source>
        <dbReference type="ARBA" id="ARBA00022514"/>
    </source>
</evidence>
<keyword evidence="3" id="KW-1015">Disulfide bond</keyword>
<dbReference type="GO" id="GO:0005615">
    <property type="term" value="C:extracellular space"/>
    <property type="evidence" value="ECO:0007669"/>
    <property type="project" value="UniProtKB-KW"/>
</dbReference>
<keyword evidence="2 4" id="KW-0202">Cytokine</keyword>
<evidence type="ECO:0000256" key="4">
    <source>
        <dbReference type="RuleBase" id="RU361150"/>
    </source>
</evidence>
<dbReference type="GO" id="GO:0006955">
    <property type="term" value="P:immune response"/>
    <property type="evidence" value="ECO:0007669"/>
    <property type="project" value="InterPro"/>
</dbReference>
<reference evidence="6" key="1">
    <citation type="submission" date="2025-08" db="UniProtKB">
        <authorList>
            <consortium name="Ensembl"/>
        </authorList>
    </citation>
    <scope>IDENTIFICATION</scope>
</reference>
<dbReference type="AlphaFoldDB" id="A0A3B3DVH9"/>
<accession>A0A3B3DVH9</accession>
<dbReference type="Ensembl" id="ENSOMET00000034898.1">
    <property type="protein sequence ID" value="ENSOMEP00000033360.1"/>
    <property type="gene ID" value="ENSOMEG00000000508.1"/>
</dbReference>
<dbReference type="PaxDb" id="30732-ENSOMEP00000033360"/>
<comment type="similarity">
    <text evidence="1 4">Belongs to the intercrine beta (chemokine CC) family.</text>
</comment>
<evidence type="ECO:0000259" key="5">
    <source>
        <dbReference type="SMART" id="SM00199"/>
    </source>
</evidence>